<keyword evidence="2" id="KW-1185">Reference proteome</keyword>
<dbReference type="AlphaFoldDB" id="A0A9D4KNC9"/>
<proteinExistence type="predicted"/>
<sequence length="79" mass="8630">MLSTNIISMDSAVMECFGPLFHEHSGGRGPTVMINHCVSVGTAKYASLVAYRDLRALHTLLSSFRKPLHTLSPMVLSAR</sequence>
<dbReference type="EMBL" id="JAIWYP010000004">
    <property type="protein sequence ID" value="KAH3842412.1"/>
    <property type="molecule type" value="Genomic_DNA"/>
</dbReference>
<reference evidence="1" key="2">
    <citation type="submission" date="2020-11" db="EMBL/GenBank/DDBJ databases">
        <authorList>
            <person name="McCartney M.A."/>
            <person name="Auch B."/>
            <person name="Kono T."/>
            <person name="Mallez S."/>
            <person name="Becker A."/>
            <person name="Gohl D.M."/>
            <person name="Silverstein K.A.T."/>
            <person name="Koren S."/>
            <person name="Bechman K.B."/>
            <person name="Herman A."/>
            <person name="Abrahante J.E."/>
            <person name="Garbe J."/>
        </authorList>
    </citation>
    <scope>NUCLEOTIDE SEQUENCE</scope>
    <source>
        <strain evidence="1">Duluth1</strain>
        <tissue evidence="1">Whole animal</tissue>
    </source>
</reference>
<protein>
    <submittedName>
        <fullName evidence="1">Uncharacterized protein</fullName>
    </submittedName>
</protein>
<gene>
    <name evidence="1" type="ORF">DPMN_115908</name>
</gene>
<reference evidence="1" key="1">
    <citation type="journal article" date="2019" name="bioRxiv">
        <title>The Genome of the Zebra Mussel, Dreissena polymorpha: A Resource for Invasive Species Research.</title>
        <authorList>
            <person name="McCartney M.A."/>
            <person name="Auch B."/>
            <person name="Kono T."/>
            <person name="Mallez S."/>
            <person name="Zhang Y."/>
            <person name="Obille A."/>
            <person name="Becker A."/>
            <person name="Abrahante J.E."/>
            <person name="Garbe J."/>
            <person name="Badalamenti J.P."/>
            <person name="Herman A."/>
            <person name="Mangelson H."/>
            <person name="Liachko I."/>
            <person name="Sullivan S."/>
            <person name="Sone E.D."/>
            <person name="Koren S."/>
            <person name="Silverstein K.A.T."/>
            <person name="Beckman K.B."/>
            <person name="Gohl D.M."/>
        </authorList>
    </citation>
    <scope>NUCLEOTIDE SEQUENCE</scope>
    <source>
        <strain evidence="1">Duluth1</strain>
        <tissue evidence="1">Whole animal</tissue>
    </source>
</reference>
<evidence type="ECO:0000313" key="2">
    <source>
        <dbReference type="Proteomes" id="UP000828390"/>
    </source>
</evidence>
<name>A0A9D4KNC9_DREPO</name>
<dbReference type="Proteomes" id="UP000828390">
    <property type="component" value="Unassembled WGS sequence"/>
</dbReference>
<comment type="caution">
    <text evidence="1">The sequence shown here is derived from an EMBL/GenBank/DDBJ whole genome shotgun (WGS) entry which is preliminary data.</text>
</comment>
<accession>A0A9D4KNC9</accession>
<organism evidence="1 2">
    <name type="scientific">Dreissena polymorpha</name>
    <name type="common">Zebra mussel</name>
    <name type="synonym">Mytilus polymorpha</name>
    <dbReference type="NCBI Taxonomy" id="45954"/>
    <lineage>
        <taxon>Eukaryota</taxon>
        <taxon>Metazoa</taxon>
        <taxon>Spiralia</taxon>
        <taxon>Lophotrochozoa</taxon>
        <taxon>Mollusca</taxon>
        <taxon>Bivalvia</taxon>
        <taxon>Autobranchia</taxon>
        <taxon>Heteroconchia</taxon>
        <taxon>Euheterodonta</taxon>
        <taxon>Imparidentia</taxon>
        <taxon>Neoheterodontei</taxon>
        <taxon>Myida</taxon>
        <taxon>Dreissenoidea</taxon>
        <taxon>Dreissenidae</taxon>
        <taxon>Dreissena</taxon>
    </lineage>
</organism>
<evidence type="ECO:0000313" key="1">
    <source>
        <dbReference type="EMBL" id="KAH3842412.1"/>
    </source>
</evidence>